<dbReference type="Pfam" id="PF19567">
    <property type="entry name" value="CpsB_CapC"/>
    <property type="match status" value="1"/>
</dbReference>
<keyword evidence="3" id="KW-0378">Hydrolase</keyword>
<dbReference type="Proteomes" id="UP001299068">
    <property type="component" value="Unassembled WGS sequence"/>
</dbReference>
<name>A0ABS7KT12_CLOSR</name>
<proteinExistence type="inferred from homology"/>
<dbReference type="PANTHER" id="PTHR39181:SF1">
    <property type="entry name" value="TYROSINE-PROTEIN PHOSPHATASE YWQE"/>
    <property type="match status" value="1"/>
</dbReference>
<evidence type="ECO:0000313" key="7">
    <source>
        <dbReference type="Proteomes" id="UP001299068"/>
    </source>
</evidence>
<dbReference type="RefSeq" id="WP_221858301.1">
    <property type="nucleotide sequence ID" value="NZ_JAIKTU010000001.1"/>
</dbReference>
<comment type="similarity">
    <text evidence="1">Belongs to the metallo-dependent hydrolases superfamily. CpsB/CapC family.</text>
</comment>
<evidence type="ECO:0000256" key="1">
    <source>
        <dbReference type="ARBA" id="ARBA00005750"/>
    </source>
</evidence>
<evidence type="ECO:0000256" key="5">
    <source>
        <dbReference type="ARBA" id="ARBA00051722"/>
    </source>
</evidence>
<dbReference type="PANTHER" id="PTHR39181">
    <property type="entry name" value="TYROSINE-PROTEIN PHOSPHATASE YWQE"/>
    <property type="match status" value="1"/>
</dbReference>
<evidence type="ECO:0000313" key="6">
    <source>
        <dbReference type="EMBL" id="MBY0753946.1"/>
    </source>
</evidence>
<keyword evidence="4" id="KW-0904">Protein phosphatase</keyword>
<dbReference type="EC" id="3.1.3.48" evidence="2"/>
<evidence type="ECO:0000256" key="2">
    <source>
        <dbReference type="ARBA" id="ARBA00013064"/>
    </source>
</evidence>
<evidence type="ECO:0000256" key="3">
    <source>
        <dbReference type="ARBA" id="ARBA00022801"/>
    </source>
</evidence>
<protein>
    <recommendedName>
        <fullName evidence="2">protein-tyrosine-phosphatase</fullName>
        <ecNumber evidence="2">3.1.3.48</ecNumber>
    </recommendedName>
</protein>
<dbReference type="InterPro" id="IPR016667">
    <property type="entry name" value="Caps_polysacc_synth_CpsB/CapC"/>
</dbReference>
<evidence type="ECO:0000256" key="4">
    <source>
        <dbReference type="ARBA" id="ARBA00022912"/>
    </source>
</evidence>
<organism evidence="6 7">
    <name type="scientific">Clostridium sardiniense</name>
    <name type="common">Clostridium absonum</name>
    <dbReference type="NCBI Taxonomy" id="29369"/>
    <lineage>
        <taxon>Bacteria</taxon>
        <taxon>Bacillati</taxon>
        <taxon>Bacillota</taxon>
        <taxon>Clostridia</taxon>
        <taxon>Eubacteriales</taxon>
        <taxon>Clostridiaceae</taxon>
        <taxon>Clostridium</taxon>
    </lineage>
</organism>
<keyword evidence="7" id="KW-1185">Reference proteome</keyword>
<dbReference type="EMBL" id="JAIKTU010000001">
    <property type="protein sequence ID" value="MBY0753946.1"/>
    <property type="molecule type" value="Genomic_DNA"/>
</dbReference>
<sequence length="173" mass="20322">MERSIKLKELDLINLYNPENTEISNKNLDISRYKVLELDEDYPSDIFKDIYDIQLKGDIPIILYPEKLIPIIDNVSNINDFIDSDCLFVLDAKSLEGDYGRAIKNTSKTLLENKIYSFINKNRVSEEDIDKDISRYKEYNSILEESIEKLNNEELVEFYGRRVKPKKKLLGIF</sequence>
<gene>
    <name evidence="6" type="ORF">K5V21_00620</name>
</gene>
<comment type="caution">
    <text evidence="6">The sequence shown here is derived from an EMBL/GenBank/DDBJ whole genome shotgun (WGS) entry which is preliminary data.</text>
</comment>
<reference evidence="6 7" key="1">
    <citation type="journal article" date="2021" name="Cell Host Microbe">
        <title>in vivo commensal control of Clostridioides difficile virulence.</title>
        <authorList>
            <person name="Girinathan B.P."/>
            <person name="Dibenedetto N."/>
            <person name="Worley J.N."/>
            <person name="Peltier J."/>
            <person name="Arrieta-Ortiz M.L."/>
            <person name="Rupa Christinal Immanuel S."/>
            <person name="Lavin R."/>
            <person name="Delaney M.L."/>
            <person name="Cummins C."/>
            <person name="Hoffmann M."/>
            <person name="Luo Y."/>
            <person name="Gonzalez-Escalona N."/>
            <person name="Allard M."/>
            <person name="Onderdonk A.B."/>
            <person name="Gerber G.K."/>
            <person name="Sonenshein A.L."/>
            <person name="Baliga N."/>
            <person name="Dupuy B."/>
            <person name="Bry L."/>
        </authorList>
    </citation>
    <scope>NUCLEOTIDE SEQUENCE [LARGE SCALE GENOMIC DNA]</scope>
    <source>
        <strain evidence="6 7">DSM 599</strain>
    </source>
</reference>
<accession>A0ABS7KT12</accession>
<dbReference type="Gene3D" id="3.20.20.140">
    <property type="entry name" value="Metal-dependent hydrolases"/>
    <property type="match status" value="1"/>
</dbReference>
<comment type="catalytic activity">
    <reaction evidence="5">
        <text>O-phospho-L-tyrosyl-[protein] + H2O = L-tyrosyl-[protein] + phosphate</text>
        <dbReference type="Rhea" id="RHEA:10684"/>
        <dbReference type="Rhea" id="RHEA-COMP:10136"/>
        <dbReference type="Rhea" id="RHEA-COMP:20101"/>
        <dbReference type="ChEBI" id="CHEBI:15377"/>
        <dbReference type="ChEBI" id="CHEBI:43474"/>
        <dbReference type="ChEBI" id="CHEBI:46858"/>
        <dbReference type="ChEBI" id="CHEBI:61978"/>
        <dbReference type="EC" id="3.1.3.48"/>
    </reaction>
</comment>